<dbReference type="InterPro" id="IPR021225">
    <property type="entry name" value="Tlde1_dom"/>
</dbReference>
<evidence type="ECO:0000313" key="3">
    <source>
        <dbReference type="EMBL" id="THF59597.1"/>
    </source>
</evidence>
<evidence type="ECO:0000256" key="1">
    <source>
        <dbReference type="SAM" id="MobiDB-lite"/>
    </source>
</evidence>
<name>A0ABY2QEA4_9HYPH</name>
<dbReference type="Pfam" id="PF10908">
    <property type="entry name" value="Tlde1_dom"/>
    <property type="match status" value="1"/>
</dbReference>
<accession>A0ABY2QEA4</accession>
<comment type="caution">
    <text evidence="3">The sequence shown here is derived from an EMBL/GenBank/DDBJ whole genome shotgun (WGS) entry which is preliminary data.</text>
</comment>
<sequence length="462" mass="48595">MAFLRIDTAHREPSGRTGRSFIKPEALLRWVAVPGAIAGLALWSLTTLSSAYTATAPAASTTSFMPHLPPGAIVAQNGAAVQQGKAGRVAPIQVASAAAMNVSIFPRRKLNERFEKVASAADLSPKKLAKLFAGAGLSRAKAAHTPPARERFEATHAVAEAGHAAPVSNRFGPGPAETVRASRLALALSGSSDIQLAYADPSPASAASAAFDAVLVAPQDDALQADTSEDRPLFSELPDSIAPPMARPRIAKPEAQAPERAVAEKPAEAAKPSVAEDTKPAKRSKSQQMLAFAKPDNPTERGGLAGAFSNLFSPKPKRPRAGVAIYDISAAKVYMPDGSVLEAHSGIGKMADNPRYANQKMRGPTPPDTYNLSMRESLFHGVQALRMTPTDGKVEFGRSGILAHSYLLRGGRAESHGCVAFKNYDKFLNAFKRGHIKQLVVVPGSRGRKAPATTVAQNGRGA</sequence>
<feature type="region of interest" description="Disordered" evidence="1">
    <location>
        <begin position="226"/>
        <end position="288"/>
    </location>
</feature>
<gene>
    <name evidence="3" type="ORF">E6C48_00600</name>
</gene>
<proteinExistence type="predicted"/>
<evidence type="ECO:0000259" key="2">
    <source>
        <dbReference type="Pfam" id="PF10908"/>
    </source>
</evidence>
<dbReference type="RefSeq" id="WP_136352928.1">
    <property type="nucleotide sequence ID" value="NZ_SSNY01000001.1"/>
</dbReference>
<dbReference type="EMBL" id="SSNY01000001">
    <property type="protein sequence ID" value="THF59597.1"/>
    <property type="molecule type" value="Genomic_DNA"/>
</dbReference>
<keyword evidence="4" id="KW-1185">Reference proteome</keyword>
<reference evidence="3 4" key="1">
    <citation type="submission" date="2019-04" db="EMBL/GenBank/DDBJ databases">
        <title>Mesorhizobium composti sp. nov., isolated from compost.</title>
        <authorList>
            <person name="Lin S.-Y."/>
            <person name="Hameed A."/>
            <person name="Hsieh Y.-T."/>
            <person name="Young C.-C."/>
        </authorList>
    </citation>
    <scope>NUCLEOTIDE SEQUENCE [LARGE SCALE GENOMIC DNA]</scope>
    <source>
        <strain evidence="3 4">CC-YTH430</strain>
    </source>
</reference>
<protein>
    <submittedName>
        <fullName evidence="3">DUF2778 domain-containing protein</fullName>
    </submittedName>
</protein>
<evidence type="ECO:0000313" key="4">
    <source>
        <dbReference type="Proteomes" id="UP000306441"/>
    </source>
</evidence>
<dbReference type="Proteomes" id="UP000306441">
    <property type="component" value="Unassembled WGS sequence"/>
</dbReference>
<feature type="domain" description="Tlde1" evidence="2">
    <location>
        <begin position="341"/>
        <end position="444"/>
    </location>
</feature>
<organism evidence="3 4">
    <name type="scientific">Ollibium composti</name>
    <dbReference type="NCBI Taxonomy" id="2675109"/>
    <lineage>
        <taxon>Bacteria</taxon>
        <taxon>Pseudomonadati</taxon>
        <taxon>Pseudomonadota</taxon>
        <taxon>Alphaproteobacteria</taxon>
        <taxon>Hyphomicrobiales</taxon>
        <taxon>Phyllobacteriaceae</taxon>
        <taxon>Ollibium</taxon>
    </lineage>
</organism>
<feature type="compositionally biased region" description="Basic and acidic residues" evidence="1">
    <location>
        <begin position="261"/>
        <end position="280"/>
    </location>
</feature>